<proteinExistence type="predicted"/>
<evidence type="ECO:0000313" key="1">
    <source>
        <dbReference type="EMBL" id="KZV37686.1"/>
    </source>
</evidence>
<dbReference type="AlphaFoldDB" id="A0A2Z7BTQ7"/>
<dbReference type="Proteomes" id="UP000250235">
    <property type="component" value="Unassembled WGS sequence"/>
</dbReference>
<name>A0A2Z7BTQ7_9LAMI</name>
<accession>A0A2Z7BTQ7</accession>
<reference evidence="1 2" key="1">
    <citation type="journal article" date="2015" name="Proc. Natl. Acad. Sci. U.S.A.">
        <title>The resurrection genome of Boea hygrometrica: A blueprint for survival of dehydration.</title>
        <authorList>
            <person name="Xiao L."/>
            <person name="Yang G."/>
            <person name="Zhang L."/>
            <person name="Yang X."/>
            <person name="Zhao S."/>
            <person name="Ji Z."/>
            <person name="Zhou Q."/>
            <person name="Hu M."/>
            <person name="Wang Y."/>
            <person name="Chen M."/>
            <person name="Xu Y."/>
            <person name="Jin H."/>
            <person name="Xiao X."/>
            <person name="Hu G."/>
            <person name="Bao F."/>
            <person name="Hu Y."/>
            <person name="Wan P."/>
            <person name="Li L."/>
            <person name="Deng X."/>
            <person name="Kuang T."/>
            <person name="Xiang C."/>
            <person name="Zhu J.K."/>
            <person name="Oliver M.J."/>
            <person name="He Y."/>
        </authorList>
    </citation>
    <scope>NUCLEOTIDE SEQUENCE [LARGE SCALE GENOMIC DNA]</scope>
    <source>
        <strain evidence="2">cv. XS01</strain>
    </source>
</reference>
<protein>
    <submittedName>
        <fullName evidence="1">Uncharacterized protein</fullName>
    </submittedName>
</protein>
<organism evidence="1 2">
    <name type="scientific">Dorcoceras hygrometricum</name>
    <dbReference type="NCBI Taxonomy" id="472368"/>
    <lineage>
        <taxon>Eukaryota</taxon>
        <taxon>Viridiplantae</taxon>
        <taxon>Streptophyta</taxon>
        <taxon>Embryophyta</taxon>
        <taxon>Tracheophyta</taxon>
        <taxon>Spermatophyta</taxon>
        <taxon>Magnoliopsida</taxon>
        <taxon>eudicotyledons</taxon>
        <taxon>Gunneridae</taxon>
        <taxon>Pentapetalae</taxon>
        <taxon>asterids</taxon>
        <taxon>lamiids</taxon>
        <taxon>Lamiales</taxon>
        <taxon>Gesneriaceae</taxon>
        <taxon>Didymocarpoideae</taxon>
        <taxon>Trichosporeae</taxon>
        <taxon>Loxocarpinae</taxon>
        <taxon>Dorcoceras</taxon>
    </lineage>
</organism>
<evidence type="ECO:0000313" key="2">
    <source>
        <dbReference type="Proteomes" id="UP000250235"/>
    </source>
</evidence>
<keyword evidence="2" id="KW-1185">Reference proteome</keyword>
<sequence length="65" mass="7396">MSVEISVEELSVEVVYAKEEKSLKLLSTDTVRRVTVDEAVEDETVAVEVLLRMFRLKLLSIEGRN</sequence>
<gene>
    <name evidence="1" type="ORF">F511_32996</name>
</gene>
<dbReference type="EMBL" id="KV002516">
    <property type="protein sequence ID" value="KZV37686.1"/>
    <property type="molecule type" value="Genomic_DNA"/>
</dbReference>